<gene>
    <name evidence="2" type="ORF">SO802_031768</name>
</gene>
<sequence>MGQCSNPKGKKPAHSDTSTGKKRKAGSLDRATNTIMEFMEMSRKRCSDKESESQKTIESTSMHDPFSMAKAVAILNTILDVDDYTLFKVLNELHKLESRVAFITLNSERRRGWMDLVSSLP</sequence>
<proteinExistence type="predicted"/>
<dbReference type="EMBL" id="JAZDWU010000011">
    <property type="protein sequence ID" value="KAK9986817.1"/>
    <property type="molecule type" value="Genomic_DNA"/>
</dbReference>
<evidence type="ECO:0000256" key="1">
    <source>
        <dbReference type="SAM" id="MobiDB-lite"/>
    </source>
</evidence>
<evidence type="ECO:0000313" key="3">
    <source>
        <dbReference type="Proteomes" id="UP001459277"/>
    </source>
</evidence>
<dbReference type="Proteomes" id="UP001459277">
    <property type="component" value="Unassembled WGS sequence"/>
</dbReference>
<feature type="compositionally biased region" description="Basic and acidic residues" evidence="1">
    <location>
        <begin position="40"/>
        <end position="55"/>
    </location>
</feature>
<name>A0AAW2BLZ7_9ROSI</name>
<accession>A0AAW2BLZ7</accession>
<comment type="caution">
    <text evidence="2">The sequence shown here is derived from an EMBL/GenBank/DDBJ whole genome shotgun (WGS) entry which is preliminary data.</text>
</comment>
<evidence type="ECO:0000313" key="2">
    <source>
        <dbReference type="EMBL" id="KAK9986817.1"/>
    </source>
</evidence>
<reference evidence="2 3" key="1">
    <citation type="submission" date="2024-01" db="EMBL/GenBank/DDBJ databases">
        <title>A telomere-to-telomere, gap-free genome of sweet tea (Lithocarpus litseifolius).</title>
        <authorList>
            <person name="Zhou J."/>
        </authorList>
    </citation>
    <scope>NUCLEOTIDE SEQUENCE [LARGE SCALE GENOMIC DNA]</scope>
    <source>
        <strain evidence="2">Zhou-2022a</strain>
        <tissue evidence="2">Leaf</tissue>
    </source>
</reference>
<keyword evidence="3" id="KW-1185">Reference proteome</keyword>
<protein>
    <submittedName>
        <fullName evidence="2">Uncharacterized protein</fullName>
    </submittedName>
</protein>
<organism evidence="2 3">
    <name type="scientific">Lithocarpus litseifolius</name>
    <dbReference type="NCBI Taxonomy" id="425828"/>
    <lineage>
        <taxon>Eukaryota</taxon>
        <taxon>Viridiplantae</taxon>
        <taxon>Streptophyta</taxon>
        <taxon>Embryophyta</taxon>
        <taxon>Tracheophyta</taxon>
        <taxon>Spermatophyta</taxon>
        <taxon>Magnoliopsida</taxon>
        <taxon>eudicotyledons</taxon>
        <taxon>Gunneridae</taxon>
        <taxon>Pentapetalae</taxon>
        <taxon>rosids</taxon>
        <taxon>fabids</taxon>
        <taxon>Fagales</taxon>
        <taxon>Fagaceae</taxon>
        <taxon>Lithocarpus</taxon>
    </lineage>
</organism>
<feature type="region of interest" description="Disordered" evidence="1">
    <location>
        <begin position="1"/>
        <end position="61"/>
    </location>
</feature>
<dbReference type="AlphaFoldDB" id="A0AAW2BLZ7"/>